<evidence type="ECO:0000313" key="8">
    <source>
        <dbReference type="Proteomes" id="UP000183413"/>
    </source>
</evidence>
<evidence type="ECO:0000259" key="6">
    <source>
        <dbReference type="Pfam" id="PF01957"/>
    </source>
</evidence>
<accession>A0A1I5FKL2</accession>
<feature type="transmembrane region" description="Helical" evidence="5">
    <location>
        <begin position="42"/>
        <end position="64"/>
    </location>
</feature>
<keyword evidence="4 5" id="KW-0472">Membrane</keyword>
<feature type="domain" description="NfeD-like C-terminal" evidence="6">
    <location>
        <begin position="83"/>
        <end position="138"/>
    </location>
</feature>
<dbReference type="GO" id="GO:0008233">
    <property type="term" value="F:peptidase activity"/>
    <property type="evidence" value="ECO:0007669"/>
    <property type="project" value="UniProtKB-KW"/>
</dbReference>
<evidence type="ECO:0000313" key="7">
    <source>
        <dbReference type="EMBL" id="SFO24328.1"/>
    </source>
</evidence>
<dbReference type="InParanoid" id="A0A1I5FKL2"/>
<name>A0A1I5FKL2_9ACTN</name>
<dbReference type="Gene3D" id="2.40.50.140">
    <property type="entry name" value="Nucleic acid-binding proteins"/>
    <property type="match status" value="1"/>
</dbReference>
<feature type="transmembrane region" description="Helical" evidence="5">
    <location>
        <begin position="7"/>
        <end position="36"/>
    </location>
</feature>
<evidence type="ECO:0000256" key="3">
    <source>
        <dbReference type="ARBA" id="ARBA00022989"/>
    </source>
</evidence>
<protein>
    <submittedName>
        <fullName evidence="7">Membrane protein implicated in regulation of membrane protease activity</fullName>
    </submittedName>
</protein>
<gene>
    <name evidence="7" type="ORF">SAMN04489713_104668</name>
</gene>
<dbReference type="Proteomes" id="UP000183413">
    <property type="component" value="Unassembled WGS sequence"/>
</dbReference>
<keyword evidence="7" id="KW-0378">Hydrolase</keyword>
<keyword evidence="2 5" id="KW-0812">Transmembrane</keyword>
<evidence type="ECO:0000256" key="2">
    <source>
        <dbReference type="ARBA" id="ARBA00022692"/>
    </source>
</evidence>
<dbReference type="Pfam" id="PF01957">
    <property type="entry name" value="NfeD"/>
    <property type="match status" value="1"/>
</dbReference>
<keyword evidence="3 5" id="KW-1133">Transmembrane helix</keyword>
<dbReference type="GO" id="GO:0005886">
    <property type="term" value="C:plasma membrane"/>
    <property type="evidence" value="ECO:0007669"/>
    <property type="project" value="TreeGrafter"/>
</dbReference>
<proteinExistence type="predicted"/>
<sequence>MEPWVAWLLVAALLGIAELLTLTFALGILAVAALAAGLTGALGLPFAVQAAVFAIGSIAGIAVVRPIAKRHVRQPPPLRSGTAALVGREAFTLTEVSRRGGRARIGGEEWTARPYDPDLVIPAGATADVLAIEGATALLYPVSSGRDEEPP</sequence>
<dbReference type="GeneID" id="99653651"/>
<dbReference type="InterPro" id="IPR012340">
    <property type="entry name" value="NA-bd_OB-fold"/>
</dbReference>
<dbReference type="EMBL" id="FOVH01000004">
    <property type="protein sequence ID" value="SFO24328.1"/>
    <property type="molecule type" value="Genomic_DNA"/>
</dbReference>
<dbReference type="STRING" id="1993.SAMN04489713_104668"/>
<dbReference type="eggNOG" id="COG1585">
    <property type="taxonomic scope" value="Bacteria"/>
</dbReference>
<keyword evidence="8" id="KW-1185">Reference proteome</keyword>
<dbReference type="PANTHER" id="PTHR33507:SF3">
    <property type="entry name" value="INNER MEMBRANE PROTEIN YBBJ"/>
    <property type="match status" value="1"/>
</dbReference>
<comment type="subcellular location">
    <subcellularLocation>
        <location evidence="1">Membrane</location>
        <topology evidence="1">Multi-pass membrane protein</topology>
    </subcellularLocation>
</comment>
<dbReference type="PANTHER" id="PTHR33507">
    <property type="entry name" value="INNER MEMBRANE PROTEIN YBBJ"/>
    <property type="match status" value="1"/>
</dbReference>
<dbReference type="RefSeq" id="WP_021593319.1">
    <property type="nucleotide sequence ID" value="NZ_CP083237.1"/>
</dbReference>
<keyword evidence="7" id="KW-0645">Protease</keyword>
<evidence type="ECO:0000256" key="1">
    <source>
        <dbReference type="ARBA" id="ARBA00004141"/>
    </source>
</evidence>
<organism evidence="7 8">
    <name type="scientific">Actinomadura madurae</name>
    <dbReference type="NCBI Taxonomy" id="1993"/>
    <lineage>
        <taxon>Bacteria</taxon>
        <taxon>Bacillati</taxon>
        <taxon>Actinomycetota</taxon>
        <taxon>Actinomycetes</taxon>
        <taxon>Streptosporangiales</taxon>
        <taxon>Thermomonosporaceae</taxon>
        <taxon>Actinomadura</taxon>
    </lineage>
</organism>
<evidence type="ECO:0000256" key="4">
    <source>
        <dbReference type="ARBA" id="ARBA00023136"/>
    </source>
</evidence>
<dbReference type="AlphaFoldDB" id="A0A1I5FKL2"/>
<dbReference type="InterPro" id="IPR052165">
    <property type="entry name" value="Membrane_assoc_protease"/>
</dbReference>
<evidence type="ECO:0000256" key="5">
    <source>
        <dbReference type="SAM" id="Phobius"/>
    </source>
</evidence>
<dbReference type="GO" id="GO:0006508">
    <property type="term" value="P:proteolysis"/>
    <property type="evidence" value="ECO:0007669"/>
    <property type="project" value="UniProtKB-KW"/>
</dbReference>
<reference evidence="7 8" key="1">
    <citation type="submission" date="2016-10" db="EMBL/GenBank/DDBJ databases">
        <authorList>
            <person name="de Groot N.N."/>
        </authorList>
    </citation>
    <scope>NUCLEOTIDE SEQUENCE [LARGE SCALE GENOMIC DNA]</scope>
    <source>
        <strain evidence="7 8">DSM 43067</strain>
    </source>
</reference>
<dbReference type="InterPro" id="IPR002810">
    <property type="entry name" value="NfeD-like_C"/>
</dbReference>
<dbReference type="OrthoDB" id="9792945at2"/>